<evidence type="ECO:0000256" key="3">
    <source>
        <dbReference type="ARBA" id="ARBA00022475"/>
    </source>
</evidence>
<comment type="caution">
    <text evidence="8">The sequence shown here is derived from an EMBL/GenBank/DDBJ whole genome shotgun (WGS) entry which is preliminary data.</text>
</comment>
<evidence type="ECO:0000256" key="2">
    <source>
        <dbReference type="ARBA" id="ARBA00011006"/>
    </source>
</evidence>
<gene>
    <name evidence="8" type="ORF">DAY19_11250</name>
</gene>
<evidence type="ECO:0000256" key="6">
    <source>
        <dbReference type="ARBA" id="ARBA00023136"/>
    </source>
</evidence>
<evidence type="ECO:0000313" key="9">
    <source>
        <dbReference type="Proteomes" id="UP000443582"/>
    </source>
</evidence>
<evidence type="ECO:0000256" key="4">
    <source>
        <dbReference type="ARBA" id="ARBA00022692"/>
    </source>
</evidence>
<accession>A0ABY0IDZ5</accession>
<feature type="transmembrane region" description="Helical" evidence="7">
    <location>
        <begin position="55"/>
        <end position="78"/>
    </location>
</feature>
<protein>
    <submittedName>
        <fullName evidence="8">GlsB/YeaQ/YmgE family stress response membrane protein</fullName>
    </submittedName>
</protein>
<dbReference type="Pfam" id="PF04226">
    <property type="entry name" value="Transgly_assoc"/>
    <property type="match status" value="1"/>
</dbReference>
<keyword evidence="5 7" id="KW-1133">Transmembrane helix</keyword>
<keyword evidence="9" id="KW-1185">Reference proteome</keyword>
<proteinExistence type="inferred from homology"/>
<sequence length="81" mass="8492">MEQFIIILFIGAIAGWLAGSLYKGETFGLVGNIIVGVMGSFVGSFAFHLVGLTSYGLIGSIIISTIGAIVFLATLQLLQKL</sequence>
<feature type="transmembrane region" description="Helical" evidence="7">
    <location>
        <begin position="29"/>
        <end position="49"/>
    </location>
</feature>
<dbReference type="PANTHER" id="PTHR33884">
    <property type="entry name" value="UPF0410 PROTEIN YMGE"/>
    <property type="match status" value="1"/>
</dbReference>
<reference evidence="9" key="1">
    <citation type="journal article" date="2019" name="Int. J. Syst. Evol. Microbiol.">
        <title>Halobacteriovorax valvorus sp. nov., a novel prokaryotic predator isolated from coastal seawater of China.</title>
        <authorList>
            <person name="Chen M.-X."/>
        </authorList>
    </citation>
    <scope>NUCLEOTIDE SEQUENCE [LARGE SCALE GENOMIC DNA]</scope>
    <source>
        <strain evidence="9">BL9</strain>
    </source>
</reference>
<dbReference type="InterPro" id="IPR007341">
    <property type="entry name" value="Transgly_assoc"/>
</dbReference>
<name>A0ABY0IDZ5_9BACT</name>
<evidence type="ECO:0000256" key="7">
    <source>
        <dbReference type="SAM" id="Phobius"/>
    </source>
</evidence>
<comment type="subcellular location">
    <subcellularLocation>
        <location evidence="1">Cell membrane</location>
        <topology evidence="1">Multi-pass membrane protein</topology>
    </subcellularLocation>
</comment>
<dbReference type="PANTHER" id="PTHR33884:SF3">
    <property type="entry name" value="UPF0410 PROTEIN YMGE"/>
    <property type="match status" value="1"/>
</dbReference>
<keyword evidence="3" id="KW-1003">Cell membrane</keyword>
<evidence type="ECO:0000313" key="8">
    <source>
        <dbReference type="EMBL" id="RZF21175.1"/>
    </source>
</evidence>
<keyword evidence="6 7" id="KW-0472">Membrane</keyword>
<feature type="transmembrane region" description="Helical" evidence="7">
    <location>
        <begin position="6"/>
        <end position="22"/>
    </location>
</feature>
<comment type="similarity">
    <text evidence="2">Belongs to the UPF0410 family.</text>
</comment>
<keyword evidence="4 7" id="KW-0812">Transmembrane</keyword>
<organism evidence="8 9">
    <name type="scientific">Halobacteriovorax vibrionivorans</name>
    <dbReference type="NCBI Taxonomy" id="2152716"/>
    <lineage>
        <taxon>Bacteria</taxon>
        <taxon>Pseudomonadati</taxon>
        <taxon>Bdellovibrionota</taxon>
        <taxon>Bacteriovoracia</taxon>
        <taxon>Bacteriovoracales</taxon>
        <taxon>Halobacteriovoraceae</taxon>
        <taxon>Halobacteriovorax</taxon>
    </lineage>
</organism>
<dbReference type="EMBL" id="QDKL01000003">
    <property type="protein sequence ID" value="RZF21175.1"/>
    <property type="molecule type" value="Genomic_DNA"/>
</dbReference>
<evidence type="ECO:0000256" key="5">
    <source>
        <dbReference type="ARBA" id="ARBA00022989"/>
    </source>
</evidence>
<evidence type="ECO:0000256" key="1">
    <source>
        <dbReference type="ARBA" id="ARBA00004651"/>
    </source>
</evidence>
<dbReference type="Proteomes" id="UP000443582">
    <property type="component" value="Unassembled WGS sequence"/>
</dbReference>